<evidence type="ECO:0000313" key="3">
    <source>
        <dbReference type="Proteomes" id="UP001499959"/>
    </source>
</evidence>
<gene>
    <name evidence="2" type="ORF">GCM10023307_06240</name>
</gene>
<name>A0ABP9AQ32_9GAMM</name>
<feature type="chain" id="PRO_5046219557" description="Periplasmic heavy metal sensor" evidence="1">
    <location>
        <begin position="20"/>
        <end position="149"/>
    </location>
</feature>
<evidence type="ECO:0000256" key="1">
    <source>
        <dbReference type="SAM" id="SignalP"/>
    </source>
</evidence>
<dbReference type="Proteomes" id="UP001499959">
    <property type="component" value="Unassembled WGS sequence"/>
</dbReference>
<keyword evidence="3" id="KW-1185">Reference proteome</keyword>
<reference evidence="3" key="1">
    <citation type="journal article" date="2019" name="Int. J. Syst. Evol. Microbiol.">
        <title>The Global Catalogue of Microorganisms (GCM) 10K type strain sequencing project: providing services to taxonomists for standard genome sequencing and annotation.</title>
        <authorList>
            <consortium name="The Broad Institute Genomics Platform"/>
            <consortium name="The Broad Institute Genome Sequencing Center for Infectious Disease"/>
            <person name="Wu L."/>
            <person name="Ma J."/>
        </authorList>
    </citation>
    <scope>NUCLEOTIDE SEQUENCE [LARGE SCALE GENOMIC DNA]</scope>
    <source>
        <strain evidence="3">JCM 18204</strain>
    </source>
</reference>
<accession>A0ABP9AQ32</accession>
<proteinExistence type="predicted"/>
<evidence type="ECO:0008006" key="4">
    <source>
        <dbReference type="Google" id="ProtNLM"/>
    </source>
</evidence>
<evidence type="ECO:0000313" key="2">
    <source>
        <dbReference type="EMBL" id="GAA4784278.1"/>
    </source>
</evidence>
<protein>
    <recommendedName>
        <fullName evidence="4">Periplasmic heavy metal sensor</fullName>
    </recommendedName>
</protein>
<keyword evidence="1" id="KW-0732">Signal</keyword>
<comment type="caution">
    <text evidence="2">The sequence shown here is derived from an EMBL/GenBank/DDBJ whole genome shotgun (WGS) entry which is preliminary data.</text>
</comment>
<dbReference type="EMBL" id="BAABJE010000001">
    <property type="protein sequence ID" value="GAA4784278.1"/>
    <property type="molecule type" value="Genomic_DNA"/>
</dbReference>
<sequence length="149" mass="16470">MLFLAAGLTVALAATTALSAPRMARGDAMLPPTAAELGIAASHARQWDALRAEAVALRAVGRDDLRDGVGEFRALLDQPSPDLRAYSRESQRKVDAHMAEARALRDRQLDLYESLSPQDQAKVRRAMAERLDRFAAMRERLGRFLDARQ</sequence>
<organism evidence="2 3">
    <name type="scientific">Lysobacter hankyongensis</name>
    <dbReference type="NCBI Taxonomy" id="1176535"/>
    <lineage>
        <taxon>Bacteria</taxon>
        <taxon>Pseudomonadati</taxon>
        <taxon>Pseudomonadota</taxon>
        <taxon>Gammaproteobacteria</taxon>
        <taxon>Lysobacterales</taxon>
        <taxon>Lysobacteraceae</taxon>
        <taxon>Lysobacter</taxon>
    </lineage>
</organism>
<feature type="signal peptide" evidence="1">
    <location>
        <begin position="1"/>
        <end position="19"/>
    </location>
</feature>